<gene>
    <name evidence="3" type="ORF">C4B60_00560</name>
</gene>
<reference evidence="3 4" key="1">
    <citation type="submission" date="2018-02" db="EMBL/GenBank/DDBJ databases">
        <title>Jeotgalibacillus proteolyticum sp. nov. a protease producing bacterium isolated from ocean sediments of Laizhou Bay.</title>
        <authorList>
            <person name="Li Y."/>
        </authorList>
    </citation>
    <scope>NUCLEOTIDE SEQUENCE [LARGE SCALE GENOMIC DNA]</scope>
    <source>
        <strain evidence="3 4">22-7</strain>
    </source>
</reference>
<evidence type="ECO:0000313" key="4">
    <source>
        <dbReference type="Proteomes" id="UP000239047"/>
    </source>
</evidence>
<proteinExistence type="predicted"/>
<protein>
    <recommendedName>
        <fullName evidence="5">Phage tail protein</fullName>
    </recommendedName>
</protein>
<dbReference type="EMBL" id="PREZ01000001">
    <property type="protein sequence ID" value="PPA71903.1"/>
    <property type="molecule type" value="Genomic_DNA"/>
</dbReference>
<evidence type="ECO:0000259" key="2">
    <source>
        <dbReference type="Pfam" id="PF22768"/>
    </source>
</evidence>
<dbReference type="NCBIfam" id="TIGR01633">
    <property type="entry name" value="phi3626_gp14_N"/>
    <property type="match status" value="1"/>
</dbReference>
<comment type="caution">
    <text evidence="3">The sequence shown here is derived from an EMBL/GenBank/DDBJ whole genome shotgun (WGS) entry which is preliminary data.</text>
</comment>
<dbReference type="Gene3D" id="2.40.30.200">
    <property type="match status" value="1"/>
</dbReference>
<feature type="domain" description="Siphovirus-type tail component C-terminal" evidence="2">
    <location>
        <begin position="148"/>
        <end position="239"/>
    </location>
</feature>
<dbReference type="InterPro" id="IPR054738">
    <property type="entry name" value="Siphovirus-type_tail_C"/>
</dbReference>
<dbReference type="OrthoDB" id="3078561at2"/>
<dbReference type="InterPro" id="IPR006520">
    <property type="entry name" value="Dit_BPSPP_N"/>
</dbReference>
<sequence length="240" mass="27437">MEGGRLVINLSFNRERKPIFLVKGRRKAPFSPISRNIRKYKKGHRLVSTETELLEILQPFAFEASNDDDELAFMDELSEWLVTEEICPLQFDDEPGRTYHAVVQNTIDDFEKIGSYRVGTIQFLSFYSTGESHSLALGTSFNPFTIKGKKKTPWTSRTTFTVPQSSFTLENNLGGKVVLKYNFVGGDVLEIDYDKRKVMLNGNALQVALQIQSVWFDLKPGQLQLKASHATTLSYMERFY</sequence>
<evidence type="ECO:0000313" key="3">
    <source>
        <dbReference type="EMBL" id="PPA71903.1"/>
    </source>
</evidence>
<dbReference type="Pfam" id="PF22768">
    <property type="entry name" value="SPP1_Dit"/>
    <property type="match status" value="1"/>
</dbReference>
<dbReference type="Pfam" id="PF05709">
    <property type="entry name" value="Sipho_tail"/>
    <property type="match status" value="1"/>
</dbReference>
<dbReference type="Gene3D" id="2.60.120.860">
    <property type="match status" value="1"/>
</dbReference>
<evidence type="ECO:0000259" key="1">
    <source>
        <dbReference type="Pfam" id="PF05709"/>
    </source>
</evidence>
<organism evidence="3 4">
    <name type="scientific">Jeotgalibacillus proteolyticus</name>
    <dbReference type="NCBI Taxonomy" id="2082395"/>
    <lineage>
        <taxon>Bacteria</taxon>
        <taxon>Bacillati</taxon>
        <taxon>Bacillota</taxon>
        <taxon>Bacilli</taxon>
        <taxon>Bacillales</taxon>
        <taxon>Caryophanaceae</taxon>
        <taxon>Jeotgalibacillus</taxon>
    </lineage>
</organism>
<keyword evidence="4" id="KW-1185">Reference proteome</keyword>
<name>A0A2S5GGB3_9BACL</name>
<feature type="domain" description="Siphovirus-type tail component RIFT-related" evidence="1">
    <location>
        <begin position="41"/>
        <end position="124"/>
    </location>
</feature>
<accession>A0A2S5GGB3</accession>
<dbReference type="InterPro" id="IPR008841">
    <property type="entry name" value="Siphovirus-type_tail_N"/>
</dbReference>
<evidence type="ECO:0008006" key="5">
    <source>
        <dbReference type="Google" id="ProtNLM"/>
    </source>
</evidence>
<dbReference type="AlphaFoldDB" id="A0A2S5GGB3"/>
<dbReference type="Proteomes" id="UP000239047">
    <property type="component" value="Unassembled WGS sequence"/>
</dbReference>